<dbReference type="SUPFAM" id="SSF51905">
    <property type="entry name" value="FAD/NAD(P)-binding domain"/>
    <property type="match status" value="1"/>
</dbReference>
<dbReference type="RefSeq" id="WP_269433807.1">
    <property type="nucleotide sequence ID" value="NZ_AP021875.1"/>
</dbReference>
<keyword evidence="2" id="KW-0285">Flavoprotein</keyword>
<dbReference type="PANTHER" id="PTHR43400:SF7">
    <property type="entry name" value="FAD-DEPENDENT OXIDOREDUCTASE 2 FAD BINDING DOMAIN-CONTAINING PROTEIN"/>
    <property type="match status" value="1"/>
</dbReference>
<organism evidence="6 7">
    <name type="scientific">Desulfosarcina widdelii</name>
    <dbReference type="NCBI Taxonomy" id="947919"/>
    <lineage>
        <taxon>Bacteria</taxon>
        <taxon>Pseudomonadati</taxon>
        <taxon>Thermodesulfobacteriota</taxon>
        <taxon>Desulfobacteria</taxon>
        <taxon>Desulfobacterales</taxon>
        <taxon>Desulfosarcinaceae</taxon>
        <taxon>Desulfosarcina</taxon>
    </lineage>
</organism>
<dbReference type="InterPro" id="IPR050315">
    <property type="entry name" value="FAD-oxidoreductase_2"/>
</dbReference>
<dbReference type="InterPro" id="IPR003953">
    <property type="entry name" value="FAD-dep_OxRdtase_2_FAD-bd"/>
</dbReference>
<evidence type="ECO:0000256" key="1">
    <source>
        <dbReference type="ARBA" id="ARBA00001974"/>
    </source>
</evidence>
<dbReference type="InterPro" id="IPR027477">
    <property type="entry name" value="Succ_DH/fumarate_Rdtase_cat_sf"/>
</dbReference>
<dbReference type="AlphaFoldDB" id="A0A5K7Z849"/>
<evidence type="ECO:0000259" key="5">
    <source>
        <dbReference type="Pfam" id="PF00890"/>
    </source>
</evidence>
<dbReference type="GO" id="GO:0016491">
    <property type="term" value="F:oxidoreductase activity"/>
    <property type="evidence" value="ECO:0007669"/>
    <property type="project" value="UniProtKB-KW"/>
</dbReference>
<dbReference type="Gene3D" id="3.90.700.10">
    <property type="entry name" value="Succinate dehydrogenase/fumarate reductase flavoprotein, catalytic domain"/>
    <property type="match status" value="1"/>
</dbReference>
<dbReference type="Gene3D" id="3.50.50.60">
    <property type="entry name" value="FAD/NAD(P)-binding domain"/>
    <property type="match status" value="1"/>
</dbReference>
<evidence type="ECO:0000313" key="6">
    <source>
        <dbReference type="EMBL" id="BBO72667.1"/>
    </source>
</evidence>
<evidence type="ECO:0000256" key="2">
    <source>
        <dbReference type="ARBA" id="ARBA00022630"/>
    </source>
</evidence>
<protein>
    <submittedName>
        <fullName evidence="6">Tricarballylate dehydrogenase</fullName>
    </submittedName>
</protein>
<evidence type="ECO:0000313" key="7">
    <source>
        <dbReference type="Proteomes" id="UP000427769"/>
    </source>
</evidence>
<dbReference type="Proteomes" id="UP000427769">
    <property type="component" value="Chromosome"/>
</dbReference>
<keyword evidence="3" id="KW-0274">FAD</keyword>
<gene>
    <name evidence="6" type="ORF">DSCW_00840</name>
</gene>
<dbReference type="NCBIfam" id="NF006130">
    <property type="entry name" value="PRK08274.1"/>
    <property type="match status" value="1"/>
</dbReference>
<accession>A0A5K7Z849</accession>
<sequence length="480" mass="52600">MTNRNLTGLTTINLAETFDVLVVGGGNAALCAAMTAREAGASVLLLESAPFEFRGGNSRHTRNLRYLHNESNSFLTGPYREKEFWEDLIRVTGGKTNEKLARFTIRDSNNLGAWMERHGCKFQPSMRGTLHLSRTNAFFMGGGKALMNAYYATAEKLGVVILYDAEVVDLAIDEGCFTSATFESRGSWQAVSARAVVVAAGGFQANIEMLKEAWGDVADNFIIRGTPYDKGKMLRELLDKGAKPVGDPQQCHAVAIDARAPKFDGGIVTRLDCVSFGIVVNKNAKRFYDEGEDFWPKRYAIWGRLVAQQPDQIAYSIIDAKSIDLFMPSVFPPVEAMSIREMAEKISLDPDALEKTVAVFNDAIRPGSFDPTELDSCGTEGLAIPKSHWARLLDTPPYYGYPLRPGITFTYLGVTVNEHAQVILKDDSPSPNIFAAGEIMAGNILGHGYMAGFGMTIGTVFGRIAGKEAVRYVIDDLKRS</sequence>
<evidence type="ECO:0000256" key="3">
    <source>
        <dbReference type="ARBA" id="ARBA00022827"/>
    </source>
</evidence>
<evidence type="ECO:0000256" key="4">
    <source>
        <dbReference type="ARBA" id="ARBA00023002"/>
    </source>
</evidence>
<keyword evidence="4" id="KW-0560">Oxidoreductase</keyword>
<dbReference type="EMBL" id="AP021875">
    <property type="protein sequence ID" value="BBO72667.1"/>
    <property type="molecule type" value="Genomic_DNA"/>
</dbReference>
<feature type="domain" description="FAD-dependent oxidoreductase 2 FAD-binding" evidence="5">
    <location>
        <begin position="19"/>
        <end position="444"/>
    </location>
</feature>
<keyword evidence="7" id="KW-1185">Reference proteome</keyword>
<dbReference type="InterPro" id="IPR036188">
    <property type="entry name" value="FAD/NAD-bd_sf"/>
</dbReference>
<name>A0A5K7Z849_9BACT</name>
<proteinExistence type="predicted"/>
<reference evidence="6 7" key="1">
    <citation type="submission" date="2019-11" db="EMBL/GenBank/DDBJ databases">
        <title>Comparative genomics of hydrocarbon-degrading Desulfosarcina strains.</title>
        <authorList>
            <person name="Watanabe M."/>
            <person name="Kojima H."/>
            <person name="Fukui M."/>
        </authorList>
    </citation>
    <scope>NUCLEOTIDE SEQUENCE [LARGE SCALE GENOMIC DNA]</scope>
    <source>
        <strain evidence="6 7">PP31</strain>
    </source>
</reference>
<dbReference type="Pfam" id="PF00890">
    <property type="entry name" value="FAD_binding_2"/>
    <property type="match status" value="1"/>
</dbReference>
<comment type="cofactor">
    <cofactor evidence="1">
        <name>FAD</name>
        <dbReference type="ChEBI" id="CHEBI:57692"/>
    </cofactor>
</comment>
<dbReference type="PANTHER" id="PTHR43400">
    <property type="entry name" value="FUMARATE REDUCTASE"/>
    <property type="match status" value="1"/>
</dbReference>
<dbReference type="SUPFAM" id="SSF56425">
    <property type="entry name" value="Succinate dehydrogenase/fumarate reductase flavoprotein, catalytic domain"/>
    <property type="match status" value="1"/>
</dbReference>
<dbReference type="KEGG" id="dwd:DSCW_00840"/>
<dbReference type="NCBIfam" id="TIGR02485">
    <property type="entry name" value="CobZ_N-term"/>
    <property type="match status" value="1"/>
</dbReference>
<dbReference type="InterPro" id="IPR012831">
    <property type="entry name" value="CobZ"/>
</dbReference>